<feature type="signal peptide" evidence="5">
    <location>
        <begin position="1"/>
        <end position="20"/>
    </location>
</feature>
<dbReference type="PANTHER" id="PTHR33420:SF12">
    <property type="entry name" value="FIMBRIN-LIKE PROTEIN FIMI-RELATED"/>
    <property type="match status" value="1"/>
</dbReference>
<reference evidence="7 8" key="1">
    <citation type="submission" date="2019-11" db="EMBL/GenBank/DDBJ databases">
        <title>Isolation and Application of One Kind of P-Hydroxybenzoic Acid Degrading Bacterium in Mitigating Cropping Obstacle of Cucumber.</title>
        <authorList>
            <person name="Wu F."/>
            <person name="An Y."/>
        </authorList>
    </citation>
    <scope>NUCLEOTIDE SEQUENCE [LARGE SCALE GENOMIC DNA]</scope>
    <source>
        <strain evidence="7 8">P620</strain>
    </source>
</reference>
<feature type="chain" id="PRO_5025618478" evidence="5">
    <location>
        <begin position="21"/>
        <end position="180"/>
    </location>
</feature>
<evidence type="ECO:0000256" key="1">
    <source>
        <dbReference type="ARBA" id="ARBA00004561"/>
    </source>
</evidence>
<feature type="domain" description="Fimbrial-type adhesion" evidence="6">
    <location>
        <begin position="34"/>
        <end position="180"/>
    </location>
</feature>
<gene>
    <name evidence="7" type="ORF">GJ746_21080</name>
</gene>
<evidence type="ECO:0000259" key="6">
    <source>
        <dbReference type="Pfam" id="PF00419"/>
    </source>
</evidence>
<dbReference type="Proteomes" id="UP000427108">
    <property type="component" value="Chromosome"/>
</dbReference>
<dbReference type="AlphaFoldDB" id="A0A6B8N4R2"/>
<dbReference type="InterPro" id="IPR000259">
    <property type="entry name" value="Adhesion_dom_fimbrial"/>
</dbReference>
<comment type="subcellular location">
    <subcellularLocation>
        <location evidence="1">Fimbrium</location>
    </subcellularLocation>
</comment>
<evidence type="ECO:0000256" key="4">
    <source>
        <dbReference type="ARBA" id="ARBA00023263"/>
    </source>
</evidence>
<dbReference type="EMBL" id="CP046115">
    <property type="protein sequence ID" value="QGN39641.1"/>
    <property type="molecule type" value="Genomic_DNA"/>
</dbReference>
<keyword evidence="4" id="KW-0281">Fimbrium</keyword>
<dbReference type="SUPFAM" id="SSF49401">
    <property type="entry name" value="Bacterial adhesins"/>
    <property type="match status" value="1"/>
</dbReference>
<name>A0A6B8N4R2_KLEOX</name>
<dbReference type="GO" id="GO:0009289">
    <property type="term" value="C:pilus"/>
    <property type="evidence" value="ECO:0007669"/>
    <property type="project" value="UniProtKB-SubCell"/>
</dbReference>
<sequence length="180" mass="19366">MQGMKTGLLAVLLIPSLAMAETIRMSSMAGGGVRFNGVIIAESCRVETGDRHMIVDMGQVSSNRFHYAGEDISPVPFDIHLQDCTTAVSERVALTLHGIADETNPDVLSVAASPDSAKGVSIALFDKEDRLIPLNSAPVHWTRLYKGPVTLNLVAKYRATSNRVIGGTANAHAWFALTYQ</sequence>
<protein>
    <submittedName>
        <fullName evidence="7">Fimbrial protein</fullName>
    </submittedName>
</protein>
<evidence type="ECO:0000256" key="3">
    <source>
        <dbReference type="ARBA" id="ARBA00022729"/>
    </source>
</evidence>
<proteinExistence type="inferred from homology"/>
<organism evidence="7 8">
    <name type="scientific">Klebsiella oxytoca</name>
    <dbReference type="NCBI Taxonomy" id="571"/>
    <lineage>
        <taxon>Bacteria</taxon>
        <taxon>Pseudomonadati</taxon>
        <taxon>Pseudomonadota</taxon>
        <taxon>Gammaproteobacteria</taxon>
        <taxon>Enterobacterales</taxon>
        <taxon>Enterobacteriaceae</taxon>
        <taxon>Klebsiella/Raoultella group</taxon>
        <taxon>Klebsiella</taxon>
    </lineage>
</organism>
<dbReference type="PANTHER" id="PTHR33420">
    <property type="entry name" value="FIMBRIAL SUBUNIT ELFA-RELATED"/>
    <property type="match status" value="1"/>
</dbReference>
<dbReference type="RefSeq" id="WP_154681943.1">
    <property type="nucleotide sequence ID" value="NZ_CP046115.1"/>
</dbReference>
<dbReference type="OrthoDB" id="6455611at2"/>
<dbReference type="Gene3D" id="2.60.40.1090">
    <property type="entry name" value="Fimbrial-type adhesion domain"/>
    <property type="match status" value="1"/>
</dbReference>
<keyword evidence="3 5" id="KW-0732">Signal</keyword>
<dbReference type="GO" id="GO:0043709">
    <property type="term" value="P:cell adhesion involved in single-species biofilm formation"/>
    <property type="evidence" value="ECO:0007669"/>
    <property type="project" value="TreeGrafter"/>
</dbReference>
<comment type="similarity">
    <text evidence="2">Belongs to the fimbrial protein family.</text>
</comment>
<dbReference type="InterPro" id="IPR050263">
    <property type="entry name" value="Bact_Fimbrial_Adh_Pro"/>
</dbReference>
<dbReference type="InterPro" id="IPR008966">
    <property type="entry name" value="Adhesion_dom_sf"/>
</dbReference>
<evidence type="ECO:0000256" key="5">
    <source>
        <dbReference type="SAM" id="SignalP"/>
    </source>
</evidence>
<dbReference type="Pfam" id="PF00419">
    <property type="entry name" value="Fimbrial"/>
    <property type="match status" value="1"/>
</dbReference>
<evidence type="ECO:0000313" key="7">
    <source>
        <dbReference type="EMBL" id="QGN39641.1"/>
    </source>
</evidence>
<evidence type="ECO:0000313" key="8">
    <source>
        <dbReference type="Proteomes" id="UP000427108"/>
    </source>
</evidence>
<evidence type="ECO:0000256" key="2">
    <source>
        <dbReference type="ARBA" id="ARBA00006671"/>
    </source>
</evidence>
<dbReference type="InterPro" id="IPR036937">
    <property type="entry name" value="Adhesion_dom_fimbrial_sf"/>
</dbReference>
<accession>A0A6B8N4R2</accession>